<evidence type="ECO:0000259" key="1">
    <source>
        <dbReference type="Pfam" id="PF00501"/>
    </source>
</evidence>
<name>A0A1G5E203_9BACT</name>
<dbReference type="NCBIfam" id="NF045666">
    <property type="entry name" value="DVU1553_fam_AMP"/>
    <property type="match status" value="1"/>
</dbReference>
<sequence length="457" mass="49971">MTHSIPISPIESWVHKKISAPGARLTREALTRYQMARVQETLDHALERSPFYKKAWRTFAGKKIKAPSDLHDLPFTKPEDIQNAPLGFLTVSQDEIARVVTLNTSGTTAAPKRIFFTEEDLELTVDYFAHAMADFVSAGETVTIFMPGDKPHSIGQLIRDGLNRIGVEGIVAGPVSDPHKACGLIANTGAACLIGIPTQMLHLARTHRKSAAPGQNIRSVILSADYVPRSMAQAIESAWGCRVFDHYGMTEMGYAGGVACRGECGYHFREADLYLEIIDPASGRPVNDGEPGEVVFTTLTRKGMPLIRYRTGDKARFSPHPCPCGTVLRRLDPVLGRTTGGMSLKNGSVLTLPELDEALFSVPGLLNFTAELSGDSENKGETDILRISLLTVPTATATARYTARQQVAHIDTIIRAMDDGALSLAELSTDCRPRGTTGMVKRTFTDNRSPRQQIWKR</sequence>
<dbReference type="OrthoDB" id="580775at2"/>
<dbReference type="InterPro" id="IPR000873">
    <property type="entry name" value="AMP-dep_synth/lig_dom"/>
</dbReference>
<reference evidence="2 3" key="1">
    <citation type="submission" date="2016-10" db="EMBL/GenBank/DDBJ databases">
        <authorList>
            <person name="de Groot N.N."/>
        </authorList>
    </citation>
    <scope>NUCLEOTIDE SEQUENCE [LARGE SCALE GENOMIC DNA]</scope>
    <source>
        <strain evidence="2 3">AA1</strain>
    </source>
</reference>
<dbReference type="Proteomes" id="UP000198870">
    <property type="component" value="Unassembled WGS sequence"/>
</dbReference>
<dbReference type="AlphaFoldDB" id="A0A1G5E203"/>
<gene>
    <name evidence="2" type="ORF">SAMN05216233_105127</name>
</gene>
<dbReference type="RefSeq" id="WP_092210297.1">
    <property type="nucleotide sequence ID" value="NZ_FMUX01000005.1"/>
</dbReference>
<dbReference type="GO" id="GO:0016874">
    <property type="term" value="F:ligase activity"/>
    <property type="evidence" value="ECO:0007669"/>
    <property type="project" value="UniProtKB-KW"/>
</dbReference>
<feature type="domain" description="AMP-dependent synthetase/ligase" evidence="1">
    <location>
        <begin position="102"/>
        <end position="296"/>
    </location>
</feature>
<dbReference type="EMBL" id="FMUX01000005">
    <property type="protein sequence ID" value="SCY21022.1"/>
    <property type="molecule type" value="Genomic_DNA"/>
</dbReference>
<dbReference type="InterPro" id="IPR042099">
    <property type="entry name" value="ANL_N_sf"/>
</dbReference>
<organism evidence="2 3">
    <name type="scientific">Desulfoluna spongiiphila</name>
    <dbReference type="NCBI Taxonomy" id="419481"/>
    <lineage>
        <taxon>Bacteria</taxon>
        <taxon>Pseudomonadati</taxon>
        <taxon>Thermodesulfobacteriota</taxon>
        <taxon>Desulfobacteria</taxon>
        <taxon>Desulfobacterales</taxon>
        <taxon>Desulfolunaceae</taxon>
        <taxon>Desulfoluna</taxon>
    </lineage>
</organism>
<evidence type="ECO:0000313" key="2">
    <source>
        <dbReference type="EMBL" id="SCY21022.1"/>
    </source>
</evidence>
<dbReference type="PANTHER" id="PTHR43845:SF1">
    <property type="entry name" value="BLR5969 PROTEIN"/>
    <property type="match status" value="1"/>
</dbReference>
<keyword evidence="3" id="KW-1185">Reference proteome</keyword>
<dbReference type="STRING" id="419481.SAMN05216233_105127"/>
<proteinExistence type="predicted"/>
<keyword evidence="2" id="KW-0436">Ligase</keyword>
<dbReference type="PANTHER" id="PTHR43845">
    <property type="entry name" value="BLR5969 PROTEIN"/>
    <property type="match status" value="1"/>
</dbReference>
<protein>
    <submittedName>
        <fullName evidence="2">Phenylacetate-coenzyme A ligase PaaK, adenylate-forming domain family</fullName>
    </submittedName>
</protein>
<dbReference type="Gene3D" id="3.40.50.12780">
    <property type="entry name" value="N-terminal domain of ligase-like"/>
    <property type="match status" value="1"/>
</dbReference>
<accession>A0A1G5E203</accession>
<dbReference type="SUPFAM" id="SSF56801">
    <property type="entry name" value="Acetyl-CoA synthetase-like"/>
    <property type="match status" value="1"/>
</dbReference>
<dbReference type="Pfam" id="PF00501">
    <property type="entry name" value="AMP-binding"/>
    <property type="match status" value="1"/>
</dbReference>
<evidence type="ECO:0000313" key="3">
    <source>
        <dbReference type="Proteomes" id="UP000198870"/>
    </source>
</evidence>